<proteinExistence type="predicted"/>
<dbReference type="EMBL" id="MNPL01011735">
    <property type="protein sequence ID" value="OQR72454.1"/>
    <property type="molecule type" value="Genomic_DNA"/>
</dbReference>
<gene>
    <name evidence="1" type="ORF">BIW11_10373</name>
</gene>
<dbReference type="Proteomes" id="UP000192247">
    <property type="component" value="Unassembled WGS sequence"/>
</dbReference>
<keyword evidence="2" id="KW-1185">Reference proteome</keyword>
<evidence type="ECO:0000313" key="2">
    <source>
        <dbReference type="Proteomes" id="UP000192247"/>
    </source>
</evidence>
<sequence>MTSILQRSLPENFIVRFNSSFINREVKSIYDVFKKYENVDQNEEIIINEVRKLLDSLGHVNYHWVVVVGERFYVEDTDPERHRNVGLLADFYPSARHALPLKLVLVKAPLINRPEPMPGANGGSIRYLTHQAASWFCHVVHSILASSTRRGGASDCLARALGKYLMQQLPNYNTLVIVGDSIFCQADSEDDLIFSGTAADMVVIVFRLGRR</sequence>
<reference evidence="1 2" key="1">
    <citation type="journal article" date="2017" name="Gigascience">
        <title>Draft genome of the honey bee ectoparasitic mite, Tropilaelaps mercedesae, is shaped by the parasitic life history.</title>
        <authorList>
            <person name="Dong X."/>
            <person name="Armstrong S.D."/>
            <person name="Xia D."/>
            <person name="Makepeace B.L."/>
            <person name="Darby A.C."/>
            <person name="Kadowaki T."/>
        </authorList>
    </citation>
    <scope>NUCLEOTIDE SEQUENCE [LARGE SCALE GENOMIC DNA]</scope>
    <source>
        <strain evidence="1">Wuxi-XJTLU</strain>
    </source>
</reference>
<name>A0A1V9XFZ3_9ACAR</name>
<dbReference type="AlphaFoldDB" id="A0A1V9XFZ3"/>
<evidence type="ECO:0000313" key="1">
    <source>
        <dbReference type="EMBL" id="OQR72454.1"/>
    </source>
</evidence>
<protein>
    <submittedName>
        <fullName evidence="1">Uncharacterized protein</fullName>
    </submittedName>
</protein>
<dbReference type="InParanoid" id="A0A1V9XFZ3"/>
<accession>A0A1V9XFZ3</accession>
<organism evidence="1 2">
    <name type="scientific">Tropilaelaps mercedesae</name>
    <dbReference type="NCBI Taxonomy" id="418985"/>
    <lineage>
        <taxon>Eukaryota</taxon>
        <taxon>Metazoa</taxon>
        <taxon>Ecdysozoa</taxon>
        <taxon>Arthropoda</taxon>
        <taxon>Chelicerata</taxon>
        <taxon>Arachnida</taxon>
        <taxon>Acari</taxon>
        <taxon>Parasitiformes</taxon>
        <taxon>Mesostigmata</taxon>
        <taxon>Gamasina</taxon>
        <taxon>Dermanyssoidea</taxon>
        <taxon>Laelapidae</taxon>
        <taxon>Tropilaelaps</taxon>
    </lineage>
</organism>
<comment type="caution">
    <text evidence="1">The sequence shown here is derived from an EMBL/GenBank/DDBJ whole genome shotgun (WGS) entry which is preliminary data.</text>
</comment>